<feature type="transmembrane region" description="Helical" evidence="5">
    <location>
        <begin position="195"/>
        <end position="224"/>
    </location>
</feature>
<feature type="domain" description="Fatty acid hydroxylase" evidence="6">
    <location>
        <begin position="143"/>
        <end position="275"/>
    </location>
</feature>
<evidence type="ECO:0000256" key="4">
    <source>
        <dbReference type="ARBA" id="ARBA00023136"/>
    </source>
</evidence>
<dbReference type="InterPro" id="IPR050307">
    <property type="entry name" value="Sterol_Desaturase_Related"/>
</dbReference>
<dbReference type="GO" id="GO:0005506">
    <property type="term" value="F:iron ion binding"/>
    <property type="evidence" value="ECO:0007669"/>
    <property type="project" value="InterPro"/>
</dbReference>
<dbReference type="Proteomes" id="UP000001203">
    <property type="component" value="Chromosome circular"/>
</dbReference>
<proteinExistence type="predicted"/>
<dbReference type="GO" id="GO:0016020">
    <property type="term" value="C:membrane"/>
    <property type="evidence" value="ECO:0007669"/>
    <property type="project" value="UniProtKB-SubCell"/>
</dbReference>
<dbReference type="GO" id="GO:0008610">
    <property type="term" value="P:lipid biosynthetic process"/>
    <property type="evidence" value="ECO:0007669"/>
    <property type="project" value="InterPro"/>
</dbReference>
<evidence type="ECO:0000313" key="8">
    <source>
        <dbReference type="Proteomes" id="UP000001203"/>
    </source>
</evidence>
<evidence type="ECO:0000256" key="3">
    <source>
        <dbReference type="ARBA" id="ARBA00022989"/>
    </source>
</evidence>
<dbReference type="InterPro" id="IPR006694">
    <property type="entry name" value="Fatty_acid_hydroxylase"/>
</dbReference>
<feature type="transmembrane region" description="Helical" evidence="5">
    <location>
        <begin position="133"/>
        <end position="153"/>
    </location>
</feature>
<organism evidence="7 8">
    <name type="scientific">Crocosphaera subtropica (strain ATCC 51142 / BH68)</name>
    <name type="common">Cyanothece sp. (strain ATCC 51142)</name>
    <dbReference type="NCBI Taxonomy" id="43989"/>
    <lineage>
        <taxon>Bacteria</taxon>
        <taxon>Bacillati</taxon>
        <taxon>Cyanobacteriota</taxon>
        <taxon>Cyanophyceae</taxon>
        <taxon>Oscillatoriophycideae</taxon>
        <taxon>Chroococcales</taxon>
        <taxon>Aphanothecaceae</taxon>
        <taxon>Crocosphaera</taxon>
        <taxon>Crocosphaera subtropica</taxon>
    </lineage>
</organism>
<dbReference type="KEGG" id="cyt:cce_0675"/>
<evidence type="ECO:0000259" key="6">
    <source>
        <dbReference type="Pfam" id="PF04116"/>
    </source>
</evidence>
<keyword evidence="3 5" id="KW-1133">Transmembrane helix</keyword>
<dbReference type="Pfam" id="PF04116">
    <property type="entry name" value="FA_hydroxylase"/>
    <property type="match status" value="1"/>
</dbReference>
<feature type="transmembrane region" description="Helical" evidence="5">
    <location>
        <begin position="6"/>
        <end position="24"/>
    </location>
</feature>
<evidence type="ECO:0000256" key="2">
    <source>
        <dbReference type="ARBA" id="ARBA00022692"/>
    </source>
</evidence>
<reference evidence="7 8" key="1">
    <citation type="journal article" date="2008" name="Proc. Natl. Acad. Sci. U.S.A.">
        <title>The genome of Cyanothece 51142, a unicellular diazotrophic cyanobacterium important in the marine nitrogen cycle.</title>
        <authorList>
            <person name="Welsh E.A."/>
            <person name="Liberton M."/>
            <person name="Stoeckel J."/>
            <person name="Loh T."/>
            <person name="Elvitigala T."/>
            <person name="Wang C."/>
            <person name="Wollam A."/>
            <person name="Fulton R.S."/>
            <person name="Clifton S.W."/>
            <person name="Jacobs J.M."/>
            <person name="Aurora R."/>
            <person name="Ghosh B.K."/>
            <person name="Sherman L.A."/>
            <person name="Smith R.D."/>
            <person name="Wilson R.K."/>
            <person name="Pakrasi H.B."/>
        </authorList>
    </citation>
    <scope>NUCLEOTIDE SEQUENCE [LARGE SCALE GENOMIC DNA]</scope>
    <source>
        <strain evidence="8">ATCC 51142 / BH68</strain>
    </source>
</reference>
<evidence type="ECO:0000256" key="5">
    <source>
        <dbReference type="SAM" id="Phobius"/>
    </source>
</evidence>
<name>B1WQA4_CROS5</name>
<keyword evidence="2 5" id="KW-0812">Transmembrane</keyword>
<evidence type="ECO:0000313" key="7">
    <source>
        <dbReference type="EMBL" id="ACB50026.1"/>
    </source>
</evidence>
<dbReference type="AlphaFoldDB" id="B1WQA4"/>
<keyword evidence="8" id="KW-1185">Reference proteome</keyword>
<accession>B1WQA4</accession>
<keyword evidence="4 5" id="KW-0472">Membrane</keyword>
<sequence>MSCSVFDYIFSLIENLIRLMSLLISQHKTTKIIMEIKLIEHSLKFYILAFFGIILIRYFVVAGSTYLFFYSSLSETFANPYLEYPSPSRKLIYQDIKLSILSSMIFAIAAGLVMSSYDLGLTCLYSDFQGHKLWYFIISYIGVLMLQDSYFYFTHRLFHHPLLFHKLHQGHHQSRHPTPWTSFAFDPLEAIVQSLFFVVIVYLIPLHFITIIAVLITMTIWAVVNHLGLDRLPLSFPHHWLGKWFIGPAHHSLHHLKYKVHYGLYFTFWDKVLGTQDPNYELKIRE</sequence>
<evidence type="ECO:0000256" key="1">
    <source>
        <dbReference type="ARBA" id="ARBA00004370"/>
    </source>
</evidence>
<dbReference type="HOGENOM" id="CLU_047036_6_1_3"/>
<dbReference type="GO" id="GO:0016491">
    <property type="term" value="F:oxidoreductase activity"/>
    <property type="evidence" value="ECO:0007669"/>
    <property type="project" value="InterPro"/>
</dbReference>
<dbReference type="PANTHER" id="PTHR11863">
    <property type="entry name" value="STEROL DESATURASE"/>
    <property type="match status" value="1"/>
</dbReference>
<gene>
    <name evidence="7" type="ordered locus">cce_0675</name>
</gene>
<feature type="transmembrane region" description="Helical" evidence="5">
    <location>
        <begin position="45"/>
        <end position="71"/>
    </location>
</feature>
<dbReference type="EMBL" id="CP000806">
    <property type="protein sequence ID" value="ACB50026.1"/>
    <property type="molecule type" value="Genomic_DNA"/>
</dbReference>
<protein>
    <submittedName>
        <fullName evidence="7">Sterol desaturase family protein</fullName>
    </submittedName>
</protein>
<dbReference type="STRING" id="43989.cce_0675"/>
<comment type="subcellular location">
    <subcellularLocation>
        <location evidence="1">Membrane</location>
    </subcellularLocation>
</comment>
<dbReference type="eggNOG" id="COG3000">
    <property type="taxonomic scope" value="Bacteria"/>
</dbReference>